<dbReference type="Proteomes" id="UP000216311">
    <property type="component" value="Unassembled WGS sequence"/>
</dbReference>
<keyword evidence="1 3" id="KW-0378">Hydrolase</keyword>
<comment type="catalytic activity">
    <reaction evidence="3">
        <text>alpha,alpha-trehalose 6-phosphate + H2O = alpha,alpha-trehalose + phosphate</text>
        <dbReference type="Rhea" id="RHEA:23420"/>
        <dbReference type="ChEBI" id="CHEBI:15377"/>
        <dbReference type="ChEBI" id="CHEBI:16551"/>
        <dbReference type="ChEBI" id="CHEBI:43474"/>
        <dbReference type="ChEBI" id="CHEBI:58429"/>
        <dbReference type="EC" id="3.1.3.12"/>
    </reaction>
</comment>
<comment type="cofactor">
    <cofactor evidence="3">
        <name>Mg(2+)</name>
        <dbReference type="ChEBI" id="CHEBI:18420"/>
    </cofactor>
</comment>
<reference evidence="4 5" key="1">
    <citation type="submission" date="2017-07" db="EMBL/GenBank/DDBJ databases">
        <title>Draft whole genome sequences of clinical Proprionibacteriaceae strains.</title>
        <authorList>
            <person name="Bernier A.-M."/>
            <person name="Bernard K."/>
            <person name="Domingo M.-C."/>
        </authorList>
    </citation>
    <scope>NUCLEOTIDE SEQUENCE [LARGE SCALE GENOMIC DNA]</scope>
    <source>
        <strain evidence="4 5">NML 130396</strain>
    </source>
</reference>
<dbReference type="PANTHER" id="PTHR43768">
    <property type="entry name" value="TREHALOSE 6-PHOSPHATE PHOSPHATASE"/>
    <property type="match status" value="1"/>
</dbReference>
<evidence type="ECO:0000313" key="5">
    <source>
        <dbReference type="Proteomes" id="UP000216311"/>
    </source>
</evidence>
<dbReference type="Gene3D" id="3.40.50.1000">
    <property type="entry name" value="HAD superfamily/HAD-like"/>
    <property type="match status" value="1"/>
</dbReference>
<keyword evidence="5" id="KW-1185">Reference proteome</keyword>
<dbReference type="InterPro" id="IPR036412">
    <property type="entry name" value="HAD-like_sf"/>
</dbReference>
<dbReference type="RefSeq" id="WP_094365336.1">
    <property type="nucleotide sequence ID" value="NZ_NMVQ01000046.1"/>
</dbReference>
<gene>
    <name evidence="4" type="primary">otsB</name>
    <name evidence="4" type="ORF">CGZ93_16975</name>
</gene>
<sequence length="280" mass="29569">MPDTARISELGGDPDGARAVAAMVADPTHSLLALDFDGVLSPIVPDPEQAYALPAAVDALTRLGPVLQLAVITGRPVRTAVRLGELDRREGLERLVVLGQYGVERWEAATGEYDEPPVPEGVREFFDELPGLLVRLGLASLHVEDKGRAVAVHTRRADDPAGALRTITEPISQRAAELGLHVEPGKNVLEVRSPGQDKGAALRVLVGEKRIRAVAYAGDDLGDLPAFDVVDSLRELGTPGLTICSASVEQQALADRANLICDGPEGVAEWLAGLAGLLGR</sequence>
<proteinExistence type="inferred from homology"/>
<dbReference type="PANTHER" id="PTHR43768:SF3">
    <property type="entry name" value="TREHALOSE 6-PHOSPHATE PHOSPHATASE"/>
    <property type="match status" value="1"/>
</dbReference>
<evidence type="ECO:0000256" key="1">
    <source>
        <dbReference type="ARBA" id="ARBA00022801"/>
    </source>
</evidence>
<name>A0A255GN57_9ACTN</name>
<evidence type="ECO:0000256" key="2">
    <source>
        <dbReference type="ARBA" id="ARBA00024179"/>
    </source>
</evidence>
<dbReference type="EC" id="3.1.3.12" evidence="3"/>
<keyword evidence="3" id="KW-0460">Magnesium</keyword>
<evidence type="ECO:0000256" key="3">
    <source>
        <dbReference type="RuleBase" id="RU361117"/>
    </source>
</evidence>
<dbReference type="InterPro" id="IPR003337">
    <property type="entry name" value="Trehalose_PPase"/>
</dbReference>
<comment type="similarity">
    <text evidence="3">Belongs to the trehalose phosphatase family.</text>
</comment>
<dbReference type="OrthoDB" id="9816160at2"/>
<evidence type="ECO:0000313" key="4">
    <source>
        <dbReference type="EMBL" id="OYO17257.1"/>
    </source>
</evidence>
<dbReference type="Gene3D" id="3.30.70.1020">
    <property type="entry name" value="Trehalose-6-phosphate phosphatase related protein, domain 2"/>
    <property type="match status" value="1"/>
</dbReference>
<organism evidence="4 5">
    <name type="scientific">Enemella dayhoffiae</name>
    <dbReference type="NCBI Taxonomy" id="2016507"/>
    <lineage>
        <taxon>Bacteria</taxon>
        <taxon>Bacillati</taxon>
        <taxon>Actinomycetota</taxon>
        <taxon>Actinomycetes</taxon>
        <taxon>Propionibacteriales</taxon>
        <taxon>Propionibacteriaceae</taxon>
        <taxon>Enemella</taxon>
    </lineage>
</organism>
<comment type="function">
    <text evidence="2 3">Removes the phosphate from trehalose 6-phosphate to produce free trehalose.</text>
</comment>
<dbReference type="EMBL" id="NMVQ01000046">
    <property type="protein sequence ID" value="OYO17257.1"/>
    <property type="molecule type" value="Genomic_DNA"/>
</dbReference>
<dbReference type="Pfam" id="PF02358">
    <property type="entry name" value="Trehalose_PPase"/>
    <property type="match status" value="1"/>
</dbReference>
<protein>
    <recommendedName>
        <fullName evidence="3">Trehalose 6-phosphate phosphatase</fullName>
        <ecNumber evidence="3">3.1.3.12</ecNumber>
    </recommendedName>
</protein>
<dbReference type="GO" id="GO:0046872">
    <property type="term" value="F:metal ion binding"/>
    <property type="evidence" value="ECO:0007669"/>
    <property type="project" value="UniProtKB-KW"/>
</dbReference>
<comment type="caution">
    <text evidence="4">The sequence shown here is derived from an EMBL/GenBank/DDBJ whole genome shotgun (WGS) entry which is preliminary data.</text>
</comment>
<dbReference type="NCBIfam" id="TIGR00685">
    <property type="entry name" value="T6PP"/>
    <property type="match status" value="1"/>
</dbReference>
<dbReference type="GO" id="GO:0005992">
    <property type="term" value="P:trehalose biosynthetic process"/>
    <property type="evidence" value="ECO:0007669"/>
    <property type="project" value="UniProtKB-UniPathway"/>
</dbReference>
<dbReference type="AlphaFoldDB" id="A0A255GN57"/>
<dbReference type="UniPathway" id="UPA00299"/>
<dbReference type="InterPro" id="IPR044651">
    <property type="entry name" value="OTSB-like"/>
</dbReference>
<dbReference type="InterPro" id="IPR023214">
    <property type="entry name" value="HAD_sf"/>
</dbReference>
<comment type="pathway">
    <text evidence="3">Glycan biosynthesis; trehalose biosynthesis.</text>
</comment>
<dbReference type="GO" id="GO:0004805">
    <property type="term" value="F:trehalose-phosphatase activity"/>
    <property type="evidence" value="ECO:0007669"/>
    <property type="project" value="UniProtKB-EC"/>
</dbReference>
<keyword evidence="3" id="KW-0479">Metal-binding</keyword>
<accession>A0A255GN57</accession>
<dbReference type="SUPFAM" id="SSF56784">
    <property type="entry name" value="HAD-like"/>
    <property type="match status" value="1"/>
</dbReference>